<gene>
    <name evidence="1" type="ORF">Baya_1290</name>
</gene>
<evidence type="ECO:0000313" key="2">
    <source>
        <dbReference type="Proteomes" id="UP000319801"/>
    </source>
</evidence>
<reference evidence="1 2" key="1">
    <citation type="journal article" date="2019" name="Genome Biol. Evol.">
        <title>Whole-Genome Sequencing of the Giant Devil Catfish, Bagarius yarrelli.</title>
        <authorList>
            <person name="Jiang W."/>
            <person name="Lv Y."/>
            <person name="Cheng L."/>
            <person name="Yang K."/>
            <person name="Chao B."/>
            <person name="Wang X."/>
            <person name="Li Y."/>
            <person name="Pan X."/>
            <person name="You X."/>
            <person name="Zhang Y."/>
            <person name="Yang J."/>
            <person name="Li J."/>
            <person name="Zhang X."/>
            <person name="Liu S."/>
            <person name="Sun C."/>
            <person name="Yang J."/>
            <person name="Shi Q."/>
        </authorList>
    </citation>
    <scope>NUCLEOTIDE SEQUENCE [LARGE SCALE GENOMIC DNA]</scope>
    <source>
        <strain evidence="1">JWS20170419001</strain>
        <tissue evidence="1">Muscle</tissue>
    </source>
</reference>
<organism evidence="1 2">
    <name type="scientific">Bagarius yarrelli</name>
    <name type="common">Goonch</name>
    <name type="synonym">Bagrus yarrelli</name>
    <dbReference type="NCBI Taxonomy" id="175774"/>
    <lineage>
        <taxon>Eukaryota</taxon>
        <taxon>Metazoa</taxon>
        <taxon>Chordata</taxon>
        <taxon>Craniata</taxon>
        <taxon>Vertebrata</taxon>
        <taxon>Euteleostomi</taxon>
        <taxon>Actinopterygii</taxon>
        <taxon>Neopterygii</taxon>
        <taxon>Teleostei</taxon>
        <taxon>Ostariophysi</taxon>
        <taxon>Siluriformes</taxon>
        <taxon>Sisoridae</taxon>
        <taxon>Sisorinae</taxon>
        <taxon>Bagarius</taxon>
    </lineage>
</organism>
<evidence type="ECO:0000313" key="1">
    <source>
        <dbReference type="EMBL" id="TSK17910.1"/>
    </source>
</evidence>
<dbReference type="Proteomes" id="UP000319801">
    <property type="component" value="Unassembled WGS sequence"/>
</dbReference>
<name>A0A556TKP6_BAGYA</name>
<dbReference type="EMBL" id="VCAZ01000004">
    <property type="protein sequence ID" value="TSK17910.1"/>
    <property type="molecule type" value="Genomic_DNA"/>
</dbReference>
<proteinExistence type="predicted"/>
<comment type="caution">
    <text evidence="1">The sequence shown here is derived from an EMBL/GenBank/DDBJ whole genome shotgun (WGS) entry which is preliminary data.</text>
</comment>
<dbReference type="AlphaFoldDB" id="A0A556TKP6"/>
<sequence length="79" mass="8817">MKMCLSLPKRGEKESATFKALKVSPCSRHAHAGLGAAPHDLNEQSHFRRHFRVSRDNINTDCALELRADTADNGEQKSQ</sequence>
<protein>
    <submittedName>
        <fullName evidence="1">Uncharacterized protein</fullName>
    </submittedName>
</protein>
<accession>A0A556TKP6</accession>
<keyword evidence="2" id="KW-1185">Reference proteome</keyword>